<dbReference type="UniPathway" id="UPA00143"/>
<protein>
    <recommendedName>
        <fullName evidence="2">E2 ubiquitin-conjugating enzyme</fullName>
        <ecNumber evidence="2">2.3.2.23</ecNumber>
    </recommendedName>
</protein>
<gene>
    <name evidence="9" type="ORF">Hyperionvirus33_18</name>
</gene>
<comment type="pathway">
    <text evidence="1">Protein modification; protein ubiquitination.</text>
</comment>
<dbReference type="SUPFAM" id="SSF54495">
    <property type="entry name" value="UBC-like"/>
    <property type="match status" value="1"/>
</dbReference>
<dbReference type="GO" id="GO:0061631">
    <property type="term" value="F:ubiquitin conjugating enzyme activity"/>
    <property type="evidence" value="ECO:0007669"/>
    <property type="project" value="UniProtKB-EC"/>
</dbReference>
<dbReference type="Pfam" id="PF00179">
    <property type="entry name" value="UQ_con"/>
    <property type="match status" value="1"/>
</dbReference>
<evidence type="ECO:0000256" key="4">
    <source>
        <dbReference type="ARBA" id="ARBA00022741"/>
    </source>
</evidence>
<feature type="active site" description="Glycyl thioester intermediate" evidence="7">
    <location>
        <position position="90"/>
    </location>
</feature>
<dbReference type="Gene3D" id="3.10.110.10">
    <property type="entry name" value="Ubiquitin Conjugating Enzyme"/>
    <property type="match status" value="1"/>
</dbReference>
<evidence type="ECO:0000256" key="3">
    <source>
        <dbReference type="ARBA" id="ARBA00022679"/>
    </source>
</evidence>
<evidence type="ECO:0000256" key="5">
    <source>
        <dbReference type="ARBA" id="ARBA00022786"/>
    </source>
</evidence>
<dbReference type="PROSITE" id="PS00183">
    <property type="entry name" value="UBC_1"/>
    <property type="match status" value="1"/>
</dbReference>
<dbReference type="EC" id="2.3.2.23" evidence="2"/>
<dbReference type="FunFam" id="3.10.110.10:FF:000060">
    <property type="entry name" value="Ubiquitin conjugating enzyme (UbcB)"/>
    <property type="match status" value="1"/>
</dbReference>
<dbReference type="EMBL" id="MK072415">
    <property type="protein sequence ID" value="AYV84675.1"/>
    <property type="molecule type" value="Genomic_DNA"/>
</dbReference>
<evidence type="ECO:0000256" key="7">
    <source>
        <dbReference type="PROSITE-ProRule" id="PRU10133"/>
    </source>
</evidence>
<evidence type="ECO:0000313" key="9">
    <source>
        <dbReference type="EMBL" id="AYV84675.1"/>
    </source>
</evidence>
<accession>A0A3G5ABT1</accession>
<keyword evidence="3" id="KW-0808">Transferase</keyword>
<dbReference type="GO" id="GO:0016567">
    <property type="term" value="P:protein ubiquitination"/>
    <property type="evidence" value="ECO:0007669"/>
    <property type="project" value="UniProtKB-UniPathway"/>
</dbReference>
<organism evidence="9">
    <name type="scientific">Hyperionvirus sp</name>
    <dbReference type="NCBI Taxonomy" id="2487770"/>
    <lineage>
        <taxon>Viruses</taxon>
        <taxon>Varidnaviria</taxon>
        <taxon>Bamfordvirae</taxon>
        <taxon>Nucleocytoviricota</taxon>
        <taxon>Megaviricetes</taxon>
        <taxon>Imitervirales</taxon>
        <taxon>Mimiviridae</taxon>
        <taxon>Klosneuvirinae</taxon>
    </lineage>
</organism>
<dbReference type="SMART" id="SM00212">
    <property type="entry name" value="UBCc"/>
    <property type="match status" value="1"/>
</dbReference>
<dbReference type="PROSITE" id="PS50127">
    <property type="entry name" value="UBC_2"/>
    <property type="match status" value="1"/>
</dbReference>
<sequence>MSVSKRLIKEYKDIINSKECIENHISIGLTKENDYSNWKATIIGSDDTPYKGGIFQLDISIPTHYPFKPPKVKFITRIFHPNVNSAGEICIDILKHNWSPALTLDKLLLSICLLMQNPNPDDPLDPTAASLLKTSPEEYNKKVREMVMKHANGSLDNKRGWVS</sequence>
<dbReference type="InterPro" id="IPR016135">
    <property type="entry name" value="UBQ-conjugating_enzyme/RWD"/>
</dbReference>
<keyword evidence="6" id="KW-0067">ATP-binding</keyword>
<feature type="domain" description="UBC core" evidence="8">
    <location>
        <begin position="2"/>
        <end position="152"/>
    </location>
</feature>
<evidence type="ECO:0000259" key="8">
    <source>
        <dbReference type="PROSITE" id="PS50127"/>
    </source>
</evidence>
<dbReference type="PANTHER" id="PTHR24068">
    <property type="entry name" value="UBIQUITIN-CONJUGATING ENZYME E2"/>
    <property type="match status" value="1"/>
</dbReference>
<reference evidence="9" key="1">
    <citation type="submission" date="2018-10" db="EMBL/GenBank/DDBJ databases">
        <title>Hidden diversity of soil giant viruses.</title>
        <authorList>
            <person name="Schulz F."/>
            <person name="Alteio L."/>
            <person name="Goudeau D."/>
            <person name="Ryan E.M."/>
            <person name="Malmstrom R.R."/>
            <person name="Blanchard J."/>
            <person name="Woyke T."/>
        </authorList>
    </citation>
    <scope>NUCLEOTIDE SEQUENCE</scope>
    <source>
        <strain evidence="9">HYV1</strain>
    </source>
</reference>
<dbReference type="GO" id="GO:0005524">
    <property type="term" value="F:ATP binding"/>
    <property type="evidence" value="ECO:0007669"/>
    <property type="project" value="UniProtKB-KW"/>
</dbReference>
<keyword evidence="4" id="KW-0547">Nucleotide-binding</keyword>
<evidence type="ECO:0000256" key="1">
    <source>
        <dbReference type="ARBA" id="ARBA00004906"/>
    </source>
</evidence>
<keyword evidence="5" id="KW-0833">Ubl conjugation pathway</keyword>
<dbReference type="InterPro" id="IPR000608">
    <property type="entry name" value="UBC"/>
</dbReference>
<dbReference type="InterPro" id="IPR023313">
    <property type="entry name" value="UBQ-conjugating_AS"/>
</dbReference>
<name>A0A3G5ABT1_9VIRU</name>
<proteinExistence type="predicted"/>
<evidence type="ECO:0000256" key="2">
    <source>
        <dbReference type="ARBA" id="ARBA00012486"/>
    </source>
</evidence>
<evidence type="ECO:0000256" key="6">
    <source>
        <dbReference type="ARBA" id="ARBA00022840"/>
    </source>
</evidence>